<dbReference type="EMBL" id="AGBM01000001">
    <property type="protein sequence ID" value="EJL03528.1"/>
    <property type="molecule type" value="Genomic_DNA"/>
</dbReference>
<organism evidence="1">
    <name type="scientific">Pseudomonas fluorescens (strain Q2-87)</name>
    <dbReference type="NCBI Taxonomy" id="1038922"/>
    <lineage>
        <taxon>Bacteria</taxon>
        <taxon>Pseudomonadati</taxon>
        <taxon>Pseudomonadota</taxon>
        <taxon>Gammaproteobacteria</taxon>
        <taxon>Pseudomonadales</taxon>
        <taxon>Pseudomonadaceae</taxon>
        <taxon>Pseudomonas</taxon>
    </lineage>
</organism>
<protein>
    <submittedName>
        <fullName evidence="1">Uncharacterized protein</fullName>
    </submittedName>
</protein>
<dbReference type="Proteomes" id="UP000007289">
    <property type="component" value="Chromosome"/>
</dbReference>
<evidence type="ECO:0000313" key="1">
    <source>
        <dbReference type="EMBL" id="EJL03528.1"/>
    </source>
</evidence>
<name>J2F3I0_PSEFQ</name>
<reference evidence="1" key="1">
    <citation type="journal article" date="2012" name="PLoS Genet.">
        <title>Comparative Genomics of Plant-Associated Pseudomonas spp.: Insights into Diversity and Inheritance of Traits Involved in Multitrophic Interactions.</title>
        <authorList>
            <person name="Loper J.E."/>
            <person name="Hassan K.A."/>
            <person name="Mavrodi D.V."/>
            <person name="Davis E.W.II."/>
            <person name="Lim C.K."/>
            <person name="Shaffer B.T."/>
            <person name="Elbourne L.D."/>
            <person name="Stockwell V.O."/>
            <person name="Hartney S.L."/>
            <person name="Breakwell K."/>
            <person name="Henkels M.D."/>
            <person name="Tetu S.G."/>
            <person name="Rangel L.I."/>
            <person name="Kidarsa T.A."/>
            <person name="Wilson N.L."/>
            <person name="van de Mortel J.E."/>
            <person name="Song C."/>
            <person name="Blumhagen R."/>
            <person name="Radune D."/>
            <person name="Hostetler J.B."/>
            <person name="Brinkac L.M."/>
            <person name="Durkin A.S."/>
            <person name="Kluepfel D.A."/>
            <person name="Wechter W.P."/>
            <person name="Anderson A.J."/>
            <person name="Kim Y.C."/>
            <person name="Pierson L.S.III."/>
            <person name="Pierson E.A."/>
            <person name="Lindow S.E."/>
            <person name="Kobayashi D.Y."/>
            <person name="Raaijmakers J.M."/>
            <person name="Weller D.M."/>
            <person name="Thomashow L.S."/>
            <person name="Allen A.E."/>
            <person name="Paulsen I.T."/>
        </authorList>
    </citation>
    <scope>NUCLEOTIDE SEQUENCE [LARGE SCALE GENOMIC DNA]</scope>
    <source>
        <strain evidence="1">Q2-87</strain>
    </source>
</reference>
<sequence length="89" mass="9417">MNKTTGEVRAINRQSGLVGVLVADAGGHTVFELRSVNDISVGDVMEWDCGTALGTQVYRNLTKGWAADVYVENHGVAAANLEVQLLVGS</sequence>
<dbReference type="RefSeq" id="WP_003180366.1">
    <property type="nucleotide sequence ID" value="NZ_CM001558.1"/>
</dbReference>
<comment type="caution">
    <text evidence="1">The sequence shown here is derived from an EMBL/GenBank/DDBJ whole genome shotgun (WGS) entry which is preliminary data.</text>
</comment>
<proteinExistence type="predicted"/>
<dbReference type="HOGENOM" id="CLU_2452304_0_0_6"/>
<accession>J2F3I0</accession>
<gene>
    <name evidence="1" type="ORF">PflQ2_2044</name>
</gene>
<dbReference type="AlphaFoldDB" id="J2F3I0"/>
<dbReference type="PATRIC" id="fig|1038922.3.peg.3494"/>
<dbReference type="eggNOG" id="ENOG50307QN">
    <property type="taxonomic scope" value="Bacteria"/>
</dbReference>